<organism evidence="2 3">
    <name type="scientific">Nocardia rhizosphaerae</name>
    <dbReference type="NCBI Taxonomy" id="1691571"/>
    <lineage>
        <taxon>Bacteria</taxon>
        <taxon>Bacillati</taxon>
        <taxon>Actinomycetota</taxon>
        <taxon>Actinomycetes</taxon>
        <taxon>Mycobacteriales</taxon>
        <taxon>Nocardiaceae</taxon>
        <taxon>Nocardia</taxon>
    </lineage>
</organism>
<evidence type="ECO:0000256" key="1">
    <source>
        <dbReference type="SAM" id="SignalP"/>
    </source>
</evidence>
<dbReference type="Proteomes" id="UP001595767">
    <property type="component" value="Unassembled WGS sequence"/>
</dbReference>
<protein>
    <recommendedName>
        <fullName evidence="4">DUF3558 domain-containing protein</fullName>
    </recommendedName>
</protein>
<dbReference type="PROSITE" id="PS51257">
    <property type="entry name" value="PROKAR_LIPOPROTEIN"/>
    <property type="match status" value="1"/>
</dbReference>
<feature type="chain" id="PRO_5045337645" description="DUF3558 domain-containing protein" evidence="1">
    <location>
        <begin position="26"/>
        <end position="194"/>
    </location>
</feature>
<reference evidence="3" key="1">
    <citation type="journal article" date="2019" name="Int. J. Syst. Evol. Microbiol.">
        <title>The Global Catalogue of Microorganisms (GCM) 10K type strain sequencing project: providing services to taxonomists for standard genome sequencing and annotation.</title>
        <authorList>
            <consortium name="The Broad Institute Genomics Platform"/>
            <consortium name="The Broad Institute Genome Sequencing Center for Infectious Disease"/>
            <person name="Wu L."/>
            <person name="Ma J."/>
        </authorList>
    </citation>
    <scope>NUCLEOTIDE SEQUENCE [LARGE SCALE GENOMIC DNA]</scope>
    <source>
        <strain evidence="3">CGMCC 4.7204</strain>
    </source>
</reference>
<name>A0ABV8L2H8_9NOCA</name>
<evidence type="ECO:0008006" key="4">
    <source>
        <dbReference type="Google" id="ProtNLM"/>
    </source>
</evidence>
<evidence type="ECO:0000313" key="3">
    <source>
        <dbReference type="Proteomes" id="UP001595767"/>
    </source>
</evidence>
<proteinExistence type="predicted"/>
<gene>
    <name evidence="2" type="ORF">ACFOW8_08820</name>
</gene>
<feature type="signal peptide" evidence="1">
    <location>
        <begin position="1"/>
        <end position="25"/>
    </location>
</feature>
<keyword evidence="3" id="KW-1185">Reference proteome</keyword>
<dbReference type="RefSeq" id="WP_378548100.1">
    <property type="nucleotide sequence ID" value="NZ_JBHSBA010000003.1"/>
</dbReference>
<accession>A0ABV8L2H8</accession>
<keyword evidence="1" id="KW-0732">Signal</keyword>
<dbReference type="EMBL" id="JBHSBA010000003">
    <property type="protein sequence ID" value="MFC4125027.1"/>
    <property type="molecule type" value="Genomic_DNA"/>
</dbReference>
<sequence length="194" mass="19317">MLRIALPFTALVLTGFLTACSSEEAAVPATATDASSAAAAPALGTDDDPILAETIGCDTVAAAVAPYIEGLVPLDTNEADQYGSYCNWETDTDSGTIAEIRSVEVIIEPGNGEVPTAQTLSAGGLTVIPDQELDSAGGIAYTLGATTAVAAVAATTVELPTAKVSITGGQWADAPDLDGPAAVGVAKQLLNIPG</sequence>
<comment type="caution">
    <text evidence="2">The sequence shown here is derived from an EMBL/GenBank/DDBJ whole genome shotgun (WGS) entry which is preliminary data.</text>
</comment>
<evidence type="ECO:0000313" key="2">
    <source>
        <dbReference type="EMBL" id="MFC4125027.1"/>
    </source>
</evidence>